<comment type="function">
    <text evidence="5">Specifically catalyzes the decarboxylation of meso-diaminopimelate (meso-DAP) to L-lysine.</text>
</comment>
<comment type="pathway">
    <text evidence="5 7">Amino-acid biosynthesis; L-lysine biosynthesis via DAP pathway; L-lysine from DL-2,6-diaminopimelate: step 1/1.</text>
</comment>
<feature type="binding site" evidence="5">
    <location>
        <position position="280"/>
    </location>
    <ligand>
        <name>substrate</name>
    </ligand>
</feature>
<dbReference type="Pfam" id="PF00278">
    <property type="entry name" value="Orn_DAP_Arg_deC"/>
    <property type="match status" value="1"/>
</dbReference>
<dbReference type="PROSITE" id="PS00878">
    <property type="entry name" value="ODR_DC_2_1"/>
    <property type="match status" value="1"/>
</dbReference>
<evidence type="ECO:0000256" key="2">
    <source>
        <dbReference type="ARBA" id="ARBA00022793"/>
    </source>
</evidence>
<comment type="similarity">
    <text evidence="5">Belongs to the Orn/Lys/Arg decarboxylase class-II family. LysA subfamily.</text>
</comment>
<evidence type="ECO:0000256" key="4">
    <source>
        <dbReference type="ARBA" id="ARBA00023239"/>
    </source>
</evidence>
<dbReference type="InterPro" id="IPR022643">
    <property type="entry name" value="De-COase2_C"/>
</dbReference>
<evidence type="ECO:0000313" key="10">
    <source>
        <dbReference type="EMBL" id="EFB92038.1"/>
    </source>
</evidence>
<dbReference type="GO" id="GO:0008836">
    <property type="term" value="F:diaminopimelate decarboxylase activity"/>
    <property type="evidence" value="ECO:0007669"/>
    <property type="project" value="UniProtKB-EC"/>
</dbReference>
<evidence type="ECO:0000313" key="11">
    <source>
        <dbReference type="Proteomes" id="UP000006462"/>
    </source>
</evidence>
<dbReference type="Proteomes" id="UP000006462">
    <property type="component" value="Unassembled WGS sequence"/>
</dbReference>
<evidence type="ECO:0000259" key="9">
    <source>
        <dbReference type="Pfam" id="PF02784"/>
    </source>
</evidence>
<feature type="binding site" evidence="5">
    <location>
        <position position="377"/>
    </location>
    <ligand>
        <name>pyridoxal 5'-phosphate</name>
        <dbReference type="ChEBI" id="CHEBI:597326"/>
    </ligand>
</feature>
<accession>A0ABM9ZYM4</accession>
<evidence type="ECO:0000256" key="5">
    <source>
        <dbReference type="HAMAP-Rule" id="MF_02120"/>
    </source>
</evidence>
<dbReference type="Gene3D" id="2.40.37.10">
    <property type="entry name" value="Lyase, Ornithine Decarboxylase, Chain A, domain 1"/>
    <property type="match status" value="1"/>
</dbReference>
<keyword evidence="5 7" id="KW-0457">Lysine biosynthesis</keyword>
<dbReference type="InterPro" id="IPR000183">
    <property type="entry name" value="Orn/DAP/Arg_de-COase"/>
</dbReference>
<dbReference type="PRINTS" id="PR01181">
    <property type="entry name" value="DAPDCRBXLASE"/>
</dbReference>
<dbReference type="SUPFAM" id="SSF51419">
    <property type="entry name" value="PLP-binding barrel"/>
    <property type="match status" value="1"/>
</dbReference>
<keyword evidence="11" id="KW-1185">Reference proteome</keyword>
<dbReference type="CDD" id="cd06828">
    <property type="entry name" value="PLPDE_III_DapDC"/>
    <property type="match status" value="1"/>
</dbReference>
<dbReference type="InterPro" id="IPR002986">
    <property type="entry name" value="DAP_deCOOHase_LysA"/>
</dbReference>
<gene>
    <name evidence="5 10" type="primary">lysA</name>
    <name evidence="10" type="ORF">HMPREF7215_1919</name>
</gene>
<dbReference type="EMBL" id="ADFP01000006">
    <property type="protein sequence ID" value="EFB92038.1"/>
    <property type="molecule type" value="Genomic_DNA"/>
</dbReference>
<keyword evidence="3 5" id="KW-0663">Pyridoxal phosphate</keyword>
<keyword evidence="5" id="KW-0028">Amino-acid biosynthesis</keyword>
<dbReference type="InterPro" id="IPR022644">
    <property type="entry name" value="De-COase2_N"/>
</dbReference>
<name>A0ABM9ZYM4_9BACT</name>
<feature type="binding site" evidence="5">
    <location>
        <position position="349"/>
    </location>
    <ligand>
        <name>substrate</name>
    </ligand>
</feature>
<protein>
    <recommendedName>
        <fullName evidence="5 6">Diaminopimelate decarboxylase</fullName>
        <shortName evidence="5">DAP decarboxylase</shortName>
        <shortName evidence="5">DAPDC</shortName>
        <ecNumber evidence="5 6">4.1.1.20</ecNumber>
    </recommendedName>
</protein>
<keyword evidence="4 5" id="KW-0456">Lyase</keyword>
<dbReference type="PRINTS" id="PR01179">
    <property type="entry name" value="ODADCRBXLASE"/>
</dbReference>
<evidence type="ECO:0000256" key="6">
    <source>
        <dbReference type="NCBIfam" id="TIGR01048"/>
    </source>
</evidence>
<dbReference type="SUPFAM" id="SSF50621">
    <property type="entry name" value="Alanine racemase C-terminal domain-like"/>
    <property type="match status" value="1"/>
</dbReference>
<evidence type="ECO:0000256" key="7">
    <source>
        <dbReference type="RuleBase" id="RU003738"/>
    </source>
</evidence>
<dbReference type="HAMAP" id="MF_02120">
    <property type="entry name" value="LysA"/>
    <property type="match status" value="1"/>
</dbReference>
<dbReference type="PANTHER" id="PTHR43727">
    <property type="entry name" value="DIAMINOPIMELATE DECARBOXYLASE"/>
    <property type="match status" value="1"/>
</dbReference>
<dbReference type="EC" id="4.1.1.20" evidence="5 6"/>
<dbReference type="Gene3D" id="3.20.20.10">
    <property type="entry name" value="Alanine racemase"/>
    <property type="match status" value="1"/>
</dbReference>
<dbReference type="NCBIfam" id="TIGR01048">
    <property type="entry name" value="lysA"/>
    <property type="match status" value="1"/>
</dbReference>
<feature type="domain" description="Orn/DAP/Arg decarboxylase 2 C-terminal" evidence="8">
    <location>
        <begin position="25"/>
        <end position="375"/>
    </location>
</feature>
<dbReference type="InterPro" id="IPR009006">
    <property type="entry name" value="Ala_racemase/Decarboxylase_C"/>
</dbReference>
<dbReference type="InterPro" id="IPR029066">
    <property type="entry name" value="PLP-binding_barrel"/>
</dbReference>
<feature type="domain" description="Orn/DAP/Arg decarboxylase 2 N-terminal" evidence="9">
    <location>
        <begin position="32"/>
        <end position="283"/>
    </location>
</feature>
<comment type="cofactor">
    <cofactor evidence="1 5 7">
        <name>pyridoxal 5'-phosphate</name>
        <dbReference type="ChEBI" id="CHEBI:597326"/>
    </cofactor>
</comment>
<feature type="binding site" evidence="5">
    <location>
        <position position="317"/>
    </location>
    <ligand>
        <name>substrate</name>
    </ligand>
</feature>
<feature type="modified residue" description="N6-(pyridoxal phosphate)lysine" evidence="5">
    <location>
        <position position="55"/>
    </location>
</feature>
<sequence>MAMNHLIWGGCDTVDLAGRYGTPLYVMDETMLRDRCRRLSAAVAGRNARVCYAGKAFLNVAMARLVDEEGLCLDTVSPGEFRIACAAGFPMERVTLHGNAKTEAFLAAGLERGVGTVAVDSEDELALLARLCAKRGARQKILLRLSPGIEAHTHRFIQTAQKDCKFGVPLAHLERAVRFALGATGLDLAGLHVHVGSQIRDVGTYLQAADRMTEIMRSLREATGFAARELDLGGGFGIPERPGAAGAPAERFVAAILDRVDARCAELRLARPEVAFEPGRWVAGEAGITLYTVQGVKEIPGVRTYVAVDGGMTDNPRPQLYQAEYGVRLANDTERPANRRAAIAGPCCETGDVLTLDTPVPELRRGDVLAVPLTGAYNYSMFSTYNCALRPAVIFARDGQARVAVRRQTLDELLNGQTDWAENPRRRAADGPGKTV</sequence>
<feature type="binding site" evidence="5">
    <location>
        <position position="321"/>
    </location>
    <ligand>
        <name>substrate</name>
    </ligand>
</feature>
<feature type="binding site" evidence="5">
    <location>
        <position position="235"/>
    </location>
    <ligand>
        <name>pyridoxal 5'-phosphate</name>
        <dbReference type="ChEBI" id="CHEBI:597326"/>
    </ligand>
</feature>
<comment type="subunit">
    <text evidence="5">Homodimer.</text>
</comment>
<evidence type="ECO:0000256" key="1">
    <source>
        <dbReference type="ARBA" id="ARBA00001933"/>
    </source>
</evidence>
<dbReference type="InterPro" id="IPR022653">
    <property type="entry name" value="De-COase2_pyr-phos_BS"/>
</dbReference>
<comment type="caution">
    <text evidence="10">The sequence shown here is derived from an EMBL/GenBank/DDBJ whole genome shotgun (WGS) entry which is preliminary data.</text>
</comment>
<organism evidence="10 11">
    <name type="scientific">Pyramidobacter piscolens W5455</name>
    <dbReference type="NCBI Taxonomy" id="352165"/>
    <lineage>
        <taxon>Bacteria</taxon>
        <taxon>Thermotogati</taxon>
        <taxon>Synergistota</taxon>
        <taxon>Synergistia</taxon>
        <taxon>Synergistales</taxon>
        <taxon>Dethiosulfovibrionaceae</taxon>
        <taxon>Pyramidobacter</taxon>
    </lineage>
</organism>
<dbReference type="Pfam" id="PF02784">
    <property type="entry name" value="Orn_Arg_deC_N"/>
    <property type="match status" value="1"/>
</dbReference>
<reference evidence="10 11" key="1">
    <citation type="submission" date="2009-12" db="EMBL/GenBank/DDBJ databases">
        <authorList>
            <person name="Shrivastava S."/>
            <person name="Madupu R."/>
            <person name="Durkin A.S."/>
            <person name="Torralba M."/>
            <person name="Methe B."/>
            <person name="Sutton G.G."/>
            <person name="Strausberg R.L."/>
            <person name="Nelson K.E."/>
        </authorList>
    </citation>
    <scope>NUCLEOTIDE SEQUENCE [LARGE SCALE GENOMIC DNA]</scope>
    <source>
        <strain evidence="10 11">W5455</strain>
    </source>
</reference>
<keyword evidence="2 5" id="KW-0210">Decarboxylase</keyword>
<dbReference type="PANTHER" id="PTHR43727:SF2">
    <property type="entry name" value="GROUP IV DECARBOXYLASE"/>
    <property type="match status" value="1"/>
</dbReference>
<feature type="binding site" evidence="5">
    <location>
        <position position="377"/>
    </location>
    <ligand>
        <name>substrate</name>
    </ligand>
</feature>
<evidence type="ECO:0000259" key="8">
    <source>
        <dbReference type="Pfam" id="PF00278"/>
    </source>
</evidence>
<feature type="binding site" evidence="5">
    <location>
        <begin position="277"/>
        <end position="280"/>
    </location>
    <ligand>
        <name>pyridoxal 5'-phosphate</name>
        <dbReference type="ChEBI" id="CHEBI:597326"/>
    </ligand>
</feature>
<comment type="catalytic activity">
    <reaction evidence="5 7">
        <text>meso-2,6-diaminopimelate + H(+) = L-lysine + CO2</text>
        <dbReference type="Rhea" id="RHEA:15101"/>
        <dbReference type="ChEBI" id="CHEBI:15378"/>
        <dbReference type="ChEBI" id="CHEBI:16526"/>
        <dbReference type="ChEBI" id="CHEBI:32551"/>
        <dbReference type="ChEBI" id="CHEBI:57791"/>
        <dbReference type="EC" id="4.1.1.20"/>
    </reaction>
</comment>
<proteinExistence type="inferred from homology"/>
<evidence type="ECO:0000256" key="3">
    <source>
        <dbReference type="ARBA" id="ARBA00022898"/>
    </source>
</evidence>